<dbReference type="RefSeq" id="WP_121923154.1">
    <property type="nucleotide sequence ID" value="NZ_REFO01000012.1"/>
</dbReference>
<dbReference type="Proteomes" id="UP000280842">
    <property type="component" value="Unassembled WGS sequence"/>
</dbReference>
<organism evidence="1 2">
    <name type="scientific">Hydrogenothermus marinus</name>
    <dbReference type="NCBI Taxonomy" id="133270"/>
    <lineage>
        <taxon>Bacteria</taxon>
        <taxon>Pseudomonadati</taxon>
        <taxon>Aquificota</taxon>
        <taxon>Aquificia</taxon>
        <taxon>Aquificales</taxon>
        <taxon>Hydrogenothermaceae</taxon>
        <taxon>Hydrogenothermus</taxon>
    </lineage>
</organism>
<evidence type="ECO:0000313" key="1">
    <source>
        <dbReference type="EMBL" id="RMA96015.1"/>
    </source>
</evidence>
<dbReference type="EMBL" id="REFO01000012">
    <property type="protein sequence ID" value="RMA96015.1"/>
    <property type="molecule type" value="Genomic_DNA"/>
</dbReference>
<dbReference type="AlphaFoldDB" id="A0A3M0BNN0"/>
<sequence length="148" mass="17978">MEKTPYATDFLWHQIELGYKEIRKQKYKKLIEKFLFNEEYRKKLEKKKDYRGRDYEGGMLEATASLVSLSLCIYDNYPEIDIDLLLTAFILYGFCSIFNKKECFEKIKEYEEVIPFLFKKQRKKPSIELTIFEQLIKFDNKVIVKLRR</sequence>
<proteinExistence type="predicted"/>
<keyword evidence="2" id="KW-1185">Reference proteome</keyword>
<protein>
    <submittedName>
        <fullName evidence="1">Uncharacterized protein</fullName>
    </submittedName>
</protein>
<name>A0A3M0BNN0_9AQUI</name>
<dbReference type="OrthoDB" id="13757at2"/>
<comment type="caution">
    <text evidence="1">The sequence shown here is derived from an EMBL/GenBank/DDBJ whole genome shotgun (WGS) entry which is preliminary data.</text>
</comment>
<accession>A0A3M0BNN0</accession>
<gene>
    <name evidence="1" type="ORF">CLV39_1026</name>
</gene>
<evidence type="ECO:0000313" key="2">
    <source>
        <dbReference type="Proteomes" id="UP000280842"/>
    </source>
</evidence>
<reference evidence="1 2" key="1">
    <citation type="submission" date="2018-10" db="EMBL/GenBank/DDBJ databases">
        <title>Genomic Encyclopedia of Archaeal and Bacterial Type Strains, Phase II (KMG-II): from individual species to whole genera.</title>
        <authorList>
            <person name="Goeker M."/>
        </authorList>
    </citation>
    <scope>NUCLEOTIDE SEQUENCE [LARGE SCALE GENOMIC DNA]</scope>
    <source>
        <strain evidence="1 2">VM1</strain>
    </source>
</reference>